<sequence>MDAEPSCAICSAPNHAGCLCESERLQIALDQAESRAMDNRLADIREWVLTHARHHIQLAFQRLTTIRQHAQTAYLNSLPHYDVYMRFSGAPPIHPLAIAQLQSQIAEAHAEFKRGIDLDWRASVLRYPEVLDYFYSLVDLRLPADDDRKVLQPPFAAAGYVDRGYMPGPDVSRVGSEKPKKKKRRDSAGMGRMERMRFAPPEVPSPPTQHPGYGGSGYGGPMPGAWGR</sequence>
<feature type="compositionally biased region" description="Gly residues" evidence="1">
    <location>
        <begin position="212"/>
        <end position="228"/>
    </location>
</feature>
<protein>
    <submittedName>
        <fullName evidence="2">Uncharacterized protein</fullName>
    </submittedName>
</protein>
<proteinExistence type="predicted"/>
<evidence type="ECO:0000313" key="2">
    <source>
        <dbReference type="EMBL" id="KAJ4336803.1"/>
    </source>
</evidence>
<dbReference type="EMBL" id="JAPEUV010000045">
    <property type="protein sequence ID" value="KAJ4336803.1"/>
    <property type="molecule type" value="Genomic_DNA"/>
</dbReference>
<keyword evidence="3" id="KW-1185">Reference proteome</keyword>
<accession>A0A9W8X008</accession>
<feature type="region of interest" description="Disordered" evidence="1">
    <location>
        <begin position="168"/>
        <end position="228"/>
    </location>
</feature>
<gene>
    <name evidence="2" type="ORF">N0V87_005197</name>
</gene>
<dbReference type="AlphaFoldDB" id="A0A9W8X008"/>
<comment type="caution">
    <text evidence="2">The sequence shown here is derived from an EMBL/GenBank/DDBJ whole genome shotgun (WGS) entry which is preliminary data.</text>
</comment>
<dbReference type="OrthoDB" id="5409477at2759"/>
<name>A0A9W8X008_9PLEO</name>
<reference evidence="2" key="1">
    <citation type="submission" date="2022-10" db="EMBL/GenBank/DDBJ databases">
        <title>Tapping the CABI collections for fungal endophytes: first genome assemblies for Collariella, Neodidymelliopsis, Ascochyta clinopodiicola, Didymella pomorum, Didymosphaeria variabile, Neocosmospora piperis and Neocucurbitaria cava.</title>
        <authorList>
            <person name="Hill R."/>
        </authorList>
    </citation>
    <scope>NUCLEOTIDE SEQUENCE</scope>
    <source>
        <strain evidence="2">IMI 360193</strain>
    </source>
</reference>
<organism evidence="2 3">
    <name type="scientific">Didymella glomerata</name>
    <dbReference type="NCBI Taxonomy" id="749621"/>
    <lineage>
        <taxon>Eukaryota</taxon>
        <taxon>Fungi</taxon>
        <taxon>Dikarya</taxon>
        <taxon>Ascomycota</taxon>
        <taxon>Pezizomycotina</taxon>
        <taxon>Dothideomycetes</taxon>
        <taxon>Pleosporomycetidae</taxon>
        <taxon>Pleosporales</taxon>
        <taxon>Pleosporineae</taxon>
        <taxon>Didymellaceae</taxon>
        <taxon>Didymella</taxon>
    </lineage>
</organism>
<evidence type="ECO:0000256" key="1">
    <source>
        <dbReference type="SAM" id="MobiDB-lite"/>
    </source>
</evidence>
<evidence type="ECO:0000313" key="3">
    <source>
        <dbReference type="Proteomes" id="UP001140562"/>
    </source>
</evidence>
<dbReference type="Proteomes" id="UP001140562">
    <property type="component" value="Unassembled WGS sequence"/>
</dbReference>